<dbReference type="Proteomes" id="UP001344817">
    <property type="component" value="Unassembled WGS sequence"/>
</dbReference>
<feature type="coiled-coil region" evidence="1">
    <location>
        <begin position="1686"/>
        <end position="1713"/>
    </location>
</feature>
<feature type="coiled-coil region" evidence="1">
    <location>
        <begin position="960"/>
        <end position="1021"/>
    </location>
</feature>
<keyword evidence="3" id="KW-1185">Reference proteome</keyword>
<reference evidence="2" key="1">
    <citation type="submission" date="2024-01" db="EMBL/GenBank/DDBJ databases">
        <title>Genome sequence of Mycoplasma ciconiae type strain DSM 25251.</title>
        <authorList>
            <person name="Spergser J."/>
        </authorList>
    </citation>
    <scope>NUCLEOTIDE SEQUENCE [LARGE SCALE GENOMIC DNA]</scope>
    <source>
        <strain evidence="2">DSM 25251</strain>
    </source>
</reference>
<feature type="coiled-coil region" evidence="1">
    <location>
        <begin position="419"/>
        <end position="450"/>
    </location>
</feature>
<feature type="coiled-coil region" evidence="1">
    <location>
        <begin position="1405"/>
        <end position="1442"/>
    </location>
</feature>
<evidence type="ECO:0000313" key="2">
    <source>
        <dbReference type="EMBL" id="MEE3928382.1"/>
    </source>
</evidence>
<organism evidence="2 3">
    <name type="scientific">Mycoplasmopsis ciconiae</name>
    <dbReference type="NCBI Taxonomy" id="561067"/>
    <lineage>
        <taxon>Bacteria</taxon>
        <taxon>Bacillati</taxon>
        <taxon>Mycoplasmatota</taxon>
        <taxon>Mycoplasmoidales</taxon>
        <taxon>Metamycoplasmataceae</taxon>
        <taxon>Mycoplasmopsis</taxon>
    </lineage>
</organism>
<feature type="coiled-coil region" evidence="1">
    <location>
        <begin position="1236"/>
        <end position="1369"/>
    </location>
</feature>
<dbReference type="RefSeq" id="WP_330500794.1">
    <property type="nucleotide sequence ID" value="NZ_JAZDWZ010000006.1"/>
</dbReference>
<keyword evidence="1" id="KW-0175">Coiled coil</keyword>
<protein>
    <submittedName>
        <fullName evidence="2">Uncharacterized protein</fullName>
    </submittedName>
</protein>
<sequence length="2873" mass="327875">MKKTTKILIGATSATAVIGASLFGAVIGVHDKNQTKLNIEQNFNQTLEIVKNTSKNFALSQENKNKALLLFQNTKDQWEKNKDYKIAQQLSLDYLEIINDSILKNNPSLSYNDLLILKNLLVNLKTYINESSLKKEFEDVNNTNIDLFIKNYSNSNAEYTNEFLTNYYNSAKNLINELNTYLDPIFELIESTNNVASELEIPWIINLAQKLSNSLKNSVLQNEFSYNQVDLVKNELILLKSNLTSNKEEFIKKWNDIQTKVNKIKTSTDSFVQGPLKNYLSSFAKEFDFKIDNITSINEYKNLINQIDAVYSSVFNQNETIEEIQTNASSFVKLNQYYYDLSHGLKSLFEKLINSINNPNTKAQAALDYSQLLISTFSLKDLLSTKESILSSLDDQNLNESEKLHYSKKLNDFLEVDPNLSLIDNINKQNTELNQLLDEIEQRINSAKLLKNIAFIPSQIINSSFANEQVKLPLEVLNTQINEFINQANSQNFIDFFTFNQRVYDFNDQIQKISKKHLKDLFKLLDQSIYSLSKIPTYEQENEQLIEDYKKFNLTNKVFAKALNPISSIELYELITAYYSKIKFINLILSYQNALNSYKDATTILNNNFNKFNEVNYQYTPVEQSQIDSINAIKEQIENIKADQNKDDDQKIKEINDLNNSLLNIINNSKTISDISQTTNNIDEIIDKTDESALSEKVKDLLDQTKEKEKEVEELIKDPNVSSEQLNSALDQLNNLKDQIKQEVENQNIDEFLNRVLEQINKYYPLENTPKNEYELRLREYWDFLKQSLGKSDLTEAEKIQIKNLAQQLFSAVAIYKQIDESEKKLSKDIDEVQKLPYADSNVQTVKDLANQAIEHTHELINSSSQPTLNNLPSLEALEKAKSELQVIDSNIQSAYYKDKITIINNQIQENIPNLGENSIAQDLKNIINNIDVYAKAKLNNSAPAILKEGSNIIEKDKDLVDLLIQASNIQKDNLDLENQNFVRNFINAINNNFPNNSDSVSDLQNKINDSQKEIEKFNYSKELFETKNELDNILNADASKVRFQEIGFEIENIKTQINTILDSNAFSASEIQNKINETNNSINELKQQKQQIENDFNESVAQTQRIFDEFSSKKDPNIEYSNFDKLFEEFQDLKNSDAATKDKIDEIKNKIALEFEKDKAINNNQKLNDLIQNFSEEANADLQNPLIAAASFVKQMNEELQNNSFLTLDEAKDINEKITKFTKLLNDQKLVADKIKDLKQDQEQNQSDIEVLQNAIRDSIADAANNYTDLEQRDDKLLETYNSVVDLETKKQNNRQTLENIKQKVDQFSQNPNKDPVFIKDINALIDELTQENNEATVENIQQVFEKINNLTKNIDAINELADEAKVAQDYSKEVDSTQSSATNKFKTELDNKIKQAQNVYITGDATNEQISQIKEEIESLKQKLQTAEQIANIVKEAKDKLKDIQFYQIGSQIGIKYQQQMDKYLDWIQAQANNITDDQVYATNLLNLAKNAKLLVEQLSETSLVIKPWNDQPNFNGETIDAQTLINDMWVSVPKVPPLTNQNADSLLAENELVISNKKILNNQTSQQKIINQKRNQNNNQITQLKDWLTNNPVNIDDSSDSQTTGLIQNTYPNLFISVQNIISSLENENNTSLQIKYLEKVSSKIDFVNNIKQDFLRLASVVKSANDDSQKLSTANPKILRIQSNLNNQINLANNLYQDANTNAEIIEQQIQKVIFFQTQMNLSIEADNFQTTLNQSILSTPEKRAINSILNNFWSEFDSENNQTNDFKTIKIKYFGDSPNKDQGLLYELLNTSTQLRKMINYAEANYTNEAAGYNSFIDSPTDTNNYKKILDGIQNAISVNKNSAKTPQDKENEFQNLRTLVQALINSKFDDISIVKTQAQKIVDVISNPSNNLSTQYNQQKLESFKNNAIDVLDDSSFVGKNTFDFDNPDLIKNINEALYKSITLQRSTLSDIFNLKVSELQTTNSQLQNYKTLFIPVVAEINSSSPLNINIKTKYQELSNRLDTVLGLPIVNDSFDVDNFSGLNTEQSASFQDDILDSIATNITKNNIAINNFLIELNNDFVKYMSQNPENLGILVSYNNSLSPLFVANEEDKNLTFFQKYGLIDSYNFYVNNGIRTLISQLTSNIVTIDFPTSDSSINKSATNTTQAAVVAPLASQINQTALLISEFIKISNTEINKIIAQKSSLNNIFNEIFDLSELNKNTAKNIVINELNNMYSNSQNTGVYNLANIEAKNIPNTNEQILSNSGVNTYNSALSKFKTFVEWPYKKEQTDKLISFIDQNINLTQEQLQQYRLNNNIKAYQVITPKNGVTREKFVVLFNSLVKEITPKKTDSSQEASAVDLSFDITTNKAILELFDEFAFTEKDPLFVSPYNMFNVKTSIVYNSQTGRWFQSENITTQDPISKDLTFKIRYKYTPSNLSNFSNFPELVVEKDVTINFPTLDTIQLPDGSSSIFFKLDEQGQNYVFGHNTQTSVLNVIEAGWYNRDELEALYQEDGTIEASKLNELRQSISAKAYNKFKEVVLDGQNEKIISSDEANYYKFKFSTQSTYTFDDYIGGAFKNDTQQIKIIADDASQQIMFLEIVGGEPIGSPGISFGNSTRKFNSVTIDKDHQIAGVKYVRDGETGSSDPNLSSQIYIELLNPLPPTPYGDGDQTNNYSQVFYNRFLSMPLANVNLISFKFDIITPNQKTNDSLQLMMYLSNYENLVVSKNRSLSDPQYNSPAQKKDLDLLIKTLSFTDTTLIDNSTADDYARAWTPANFAKYLVNNSDLVFSTNRDQGKYLIAYSDFSPWDANKASIQKYNQSSQIGYNKIYPFYTKSQTKDNPALYYNDPGQLNSDSNTANLNNNDFIKATIFNSGIINFFFKTRK</sequence>
<name>A0ABU7MLH1_9BACT</name>
<comment type="caution">
    <text evidence="2">The sequence shown here is derived from an EMBL/GenBank/DDBJ whole genome shotgun (WGS) entry which is preliminary data.</text>
</comment>
<feature type="coiled-coil region" evidence="1">
    <location>
        <begin position="1069"/>
        <end position="1103"/>
    </location>
</feature>
<dbReference type="EMBL" id="JAZDWZ010000006">
    <property type="protein sequence ID" value="MEE3928382.1"/>
    <property type="molecule type" value="Genomic_DNA"/>
</dbReference>
<accession>A0ABU7MLH1</accession>
<evidence type="ECO:0000313" key="3">
    <source>
        <dbReference type="Proteomes" id="UP001344817"/>
    </source>
</evidence>
<feature type="coiled-coil region" evidence="1">
    <location>
        <begin position="691"/>
        <end position="750"/>
    </location>
</feature>
<evidence type="ECO:0000256" key="1">
    <source>
        <dbReference type="SAM" id="Coils"/>
    </source>
</evidence>
<gene>
    <name evidence="2" type="ORF">V2E24_02210</name>
</gene>
<proteinExistence type="predicted"/>